<dbReference type="EMBL" id="CP050898">
    <property type="protein sequence ID" value="QIX20082.1"/>
    <property type="molecule type" value="Genomic_DNA"/>
</dbReference>
<reference evidence="2 3" key="2">
    <citation type="submission" date="2020-04" db="EMBL/GenBank/DDBJ databases">
        <title>FDA dAtabase for Regulatory Grade micrObial Sequences (FDA-ARGOS): Supporting development and validation of Infectious Disease Dx tests.</title>
        <authorList>
            <person name="Sciortino C."/>
            <person name="Tallon L."/>
            <person name="Sadzewicz L."/>
            <person name="Vavikolanu K."/>
            <person name="Mehta A."/>
            <person name="Aluvathingal J."/>
            <person name="Nadendla S."/>
            <person name="Nandy P."/>
            <person name="Geyer C."/>
            <person name="Yan Y."/>
            <person name="Sichtig H."/>
        </authorList>
    </citation>
    <scope>NUCLEOTIDE SEQUENCE [LARGE SCALE GENOMIC DNA]</scope>
    <source>
        <strain evidence="2 3">FDAARGOS_633</strain>
    </source>
</reference>
<keyword evidence="4" id="KW-1185">Reference proteome</keyword>
<organism evidence="2 3">
    <name type="scientific">Agrobacterium pusense</name>
    <dbReference type="NCBI Taxonomy" id="648995"/>
    <lineage>
        <taxon>Bacteria</taxon>
        <taxon>Pseudomonadati</taxon>
        <taxon>Pseudomonadota</taxon>
        <taxon>Alphaproteobacteria</taxon>
        <taxon>Hyphomicrobiales</taxon>
        <taxon>Rhizobiaceae</taxon>
        <taxon>Rhizobium/Agrobacterium group</taxon>
        <taxon>Agrobacterium</taxon>
    </lineage>
</organism>
<dbReference type="GeneID" id="61455130"/>
<dbReference type="EMBL" id="JABRWM010000006">
    <property type="protein sequence ID" value="NRF23097.1"/>
    <property type="molecule type" value="Genomic_DNA"/>
</dbReference>
<evidence type="ECO:0000313" key="1">
    <source>
        <dbReference type="EMBL" id="NRF23097.1"/>
    </source>
</evidence>
<dbReference type="Proteomes" id="UP001155820">
    <property type="component" value="Unassembled WGS sequence"/>
</dbReference>
<protein>
    <submittedName>
        <fullName evidence="2">Uncharacterized protein</fullName>
    </submittedName>
</protein>
<evidence type="ECO:0000313" key="3">
    <source>
        <dbReference type="Proteomes" id="UP000500870"/>
    </source>
</evidence>
<reference evidence="1" key="1">
    <citation type="submission" date="2019-07" db="EMBL/GenBank/DDBJ databases">
        <title>FDA dAtabase for Regulatory Grade micrObial Sequences (FDA-ARGOS): Supporting development and validation of Infectious Disease Dx tests.</title>
        <authorList>
            <person name="Bachman M."/>
            <person name="Young C."/>
            <person name="Tallon L."/>
            <person name="Sadzewicz L."/>
            <person name="Vavikolanu K."/>
            <person name="Mehta A."/>
            <person name="Aluvathingal J."/>
            <person name="Nadendla S."/>
            <person name="Nandy P."/>
            <person name="Geyer C."/>
            <person name="Yan Y."/>
            <person name="Sichtig H."/>
        </authorList>
    </citation>
    <scope>NUCLEOTIDE SEQUENCE</scope>
    <source>
        <strain evidence="1">FDAARGOS_618</strain>
    </source>
</reference>
<accession>A0A6H0ZGW2</accession>
<sequence>MPTHRSQLESITAIGNDGYIAKSMAFIVRILPCPAMETGEGVPTKKKGHTTEIARPILFNSIHIETGDPATDA</sequence>
<dbReference type="AlphaFoldDB" id="A0A6H0ZGW2"/>
<dbReference type="RefSeq" id="WP_006698766.1">
    <property type="nucleotide sequence ID" value="NZ_CP048584.1"/>
</dbReference>
<dbReference type="Proteomes" id="UP000500870">
    <property type="component" value="Chromosome 1"/>
</dbReference>
<evidence type="ECO:0000313" key="2">
    <source>
        <dbReference type="EMBL" id="QIX20082.1"/>
    </source>
</evidence>
<evidence type="ECO:0000313" key="4">
    <source>
        <dbReference type="Proteomes" id="UP001155820"/>
    </source>
</evidence>
<proteinExistence type="predicted"/>
<name>A0A6H0ZGW2_9HYPH</name>
<gene>
    <name evidence="1" type="ORF">FOB26_29010</name>
    <name evidence="2" type="ORF">FOB41_06895</name>
</gene>